<dbReference type="Pfam" id="PF03079">
    <property type="entry name" value="ARD"/>
    <property type="match status" value="1"/>
</dbReference>
<accession>A0A4R0RKU1</accession>
<feature type="binding site" evidence="11">
    <location>
        <position position="93"/>
    </location>
    <ligand>
        <name>Fe(2+)</name>
        <dbReference type="ChEBI" id="CHEBI:29033"/>
        <note>for iron-dependent acireductone dioxygenase activity</note>
    </ligand>
</feature>
<dbReference type="InterPro" id="IPR014710">
    <property type="entry name" value="RmlC-like_jellyroll"/>
</dbReference>
<dbReference type="PANTHER" id="PTHR23418:SF0">
    <property type="entry name" value="ACIREDUCTONE DIOXYGENASE"/>
    <property type="match status" value="1"/>
</dbReference>
<feature type="binding site" evidence="11">
    <location>
        <position position="133"/>
    </location>
    <ligand>
        <name>Ni(2+)</name>
        <dbReference type="ChEBI" id="CHEBI:49786"/>
        <note>for nickel-dependent acireductone dioxygenase activity</note>
    </ligand>
</feature>
<dbReference type="Gene3D" id="2.60.120.10">
    <property type="entry name" value="Jelly Rolls"/>
    <property type="match status" value="1"/>
</dbReference>
<dbReference type="GO" id="GO:0010309">
    <property type="term" value="F:acireductone dioxygenase [iron(II)-requiring] activity"/>
    <property type="evidence" value="ECO:0007669"/>
    <property type="project" value="UniProtKB-UniRule"/>
</dbReference>
<feature type="binding site" evidence="11">
    <location>
        <position position="89"/>
    </location>
    <ligand>
        <name>Ni(2+)</name>
        <dbReference type="ChEBI" id="CHEBI:49786"/>
        <note>for nickel-dependent acireductone dioxygenase activity</note>
    </ligand>
</feature>
<dbReference type="GO" id="GO:0005506">
    <property type="term" value="F:iron ion binding"/>
    <property type="evidence" value="ECO:0007669"/>
    <property type="project" value="UniProtKB-UniRule"/>
</dbReference>
<evidence type="ECO:0000256" key="3">
    <source>
        <dbReference type="ARBA" id="ARBA00022596"/>
    </source>
</evidence>
<dbReference type="GO" id="GO:0010308">
    <property type="term" value="F:acireductone dioxygenase (Ni2+-requiring) activity"/>
    <property type="evidence" value="ECO:0007669"/>
    <property type="project" value="UniProtKB-UniRule"/>
</dbReference>
<dbReference type="GO" id="GO:0005737">
    <property type="term" value="C:cytoplasm"/>
    <property type="evidence" value="ECO:0007669"/>
    <property type="project" value="UniProtKB-SubCell"/>
</dbReference>
<organism evidence="12 13">
    <name type="scientific">Steccherinum ochraceum</name>
    <dbReference type="NCBI Taxonomy" id="92696"/>
    <lineage>
        <taxon>Eukaryota</taxon>
        <taxon>Fungi</taxon>
        <taxon>Dikarya</taxon>
        <taxon>Basidiomycota</taxon>
        <taxon>Agaricomycotina</taxon>
        <taxon>Agaricomycetes</taxon>
        <taxon>Polyporales</taxon>
        <taxon>Steccherinaceae</taxon>
        <taxon>Steccherinum</taxon>
    </lineage>
</organism>
<dbReference type="EC" id="1.13.11.54" evidence="11"/>
<feature type="binding site" evidence="11">
    <location>
        <position position="89"/>
    </location>
    <ligand>
        <name>Fe(2+)</name>
        <dbReference type="ChEBI" id="CHEBI:29033"/>
        <note>for iron-dependent acireductone dioxygenase activity</note>
    </ligand>
</feature>
<dbReference type="CDD" id="cd02232">
    <property type="entry name" value="cupin_ARD"/>
    <property type="match status" value="1"/>
</dbReference>
<dbReference type="GO" id="GO:0016151">
    <property type="term" value="F:nickel cation binding"/>
    <property type="evidence" value="ECO:0007669"/>
    <property type="project" value="UniProtKB-UniRule"/>
</dbReference>
<dbReference type="Proteomes" id="UP000292702">
    <property type="component" value="Unassembled WGS sequence"/>
</dbReference>
<evidence type="ECO:0000256" key="7">
    <source>
        <dbReference type="ARBA" id="ARBA00023002"/>
    </source>
</evidence>
<keyword evidence="5 11" id="KW-0479">Metal-binding</keyword>
<name>A0A4R0RKU1_9APHY</name>
<evidence type="ECO:0000256" key="11">
    <source>
        <dbReference type="HAMAP-Rule" id="MF_03154"/>
    </source>
</evidence>
<evidence type="ECO:0000313" key="13">
    <source>
        <dbReference type="Proteomes" id="UP000292702"/>
    </source>
</evidence>
<dbReference type="EMBL" id="RWJN01000074">
    <property type="protein sequence ID" value="TCD68166.1"/>
    <property type="molecule type" value="Genomic_DNA"/>
</dbReference>
<keyword evidence="2 11" id="KW-0963">Cytoplasm</keyword>
<dbReference type="HAMAP" id="MF_03154">
    <property type="entry name" value="Salvage_MtnD_euk"/>
    <property type="match status" value="1"/>
</dbReference>
<evidence type="ECO:0000256" key="2">
    <source>
        <dbReference type="ARBA" id="ARBA00022490"/>
    </source>
</evidence>
<dbReference type="SUPFAM" id="SSF51182">
    <property type="entry name" value="RmlC-like cupins"/>
    <property type="match status" value="1"/>
</dbReference>
<protein>
    <recommendedName>
        <fullName evidence="11">Acireductone dioxygenase</fullName>
    </recommendedName>
    <alternativeName>
        <fullName evidence="11">Acireductone dioxygenase (Fe(2+)-requiring)</fullName>
        <shortName evidence="11">ARD'</shortName>
        <shortName evidence="11">Fe-ARD</shortName>
        <ecNumber evidence="11">1.13.11.54</ecNumber>
    </alternativeName>
    <alternativeName>
        <fullName evidence="11">Acireductone dioxygenase (Ni(2+)-requiring)</fullName>
        <shortName evidence="11">ARD</shortName>
        <shortName evidence="11">Ni-ARD</shortName>
        <ecNumber evidence="11">1.13.11.53</ecNumber>
    </alternativeName>
</protein>
<keyword evidence="4 11" id="KW-0028">Amino-acid biosynthesis</keyword>
<dbReference type="STRING" id="92696.A0A4R0RKU1"/>
<comment type="subcellular location">
    <subcellularLocation>
        <location evidence="11">Cytoplasm</location>
    </subcellularLocation>
    <subcellularLocation>
        <location evidence="11">Nucleus</location>
    </subcellularLocation>
</comment>
<evidence type="ECO:0000256" key="10">
    <source>
        <dbReference type="ARBA" id="ARBA00023242"/>
    </source>
</evidence>
<dbReference type="EC" id="1.13.11.53" evidence="11"/>
<dbReference type="PANTHER" id="PTHR23418">
    <property type="entry name" value="ACIREDUCTONE DIOXYGENASE"/>
    <property type="match status" value="1"/>
</dbReference>
<comment type="pathway">
    <text evidence="11">Amino-acid biosynthesis; L-methionine biosynthesis via salvage pathway; L-methionine from S-methyl-5-thio-alpha-D-ribose 1-phosphate: step 5/6.</text>
</comment>
<keyword evidence="6 11" id="KW-0223">Dioxygenase</keyword>
<feature type="binding site" evidence="11">
    <location>
        <position position="93"/>
    </location>
    <ligand>
        <name>Ni(2+)</name>
        <dbReference type="ChEBI" id="CHEBI:49786"/>
        <note>for nickel-dependent acireductone dioxygenase activity</note>
    </ligand>
</feature>
<keyword evidence="13" id="KW-1185">Reference proteome</keyword>
<comment type="function">
    <text evidence="11">Catalyzes 2 different reactions between oxygen and the acireductone 1,2-dihydroxy-3-keto-5-methylthiopentene (DHK-MTPene) depending upon the metal bound in the active site. Fe-containing acireductone dioxygenase (Fe-ARD) produces formate and 2-keto-4-methylthiobutyrate (KMTB), the alpha-ketoacid precursor of methionine in the methionine recycle pathway. Ni-containing acireductone dioxygenase (Ni-ARD) produces methylthiopropionate, carbon monoxide and formate, and does not lie on the methionine recycle pathway.</text>
</comment>
<keyword evidence="10 11" id="KW-0539">Nucleus</keyword>
<dbReference type="FunFam" id="2.60.120.10:FF:000099">
    <property type="entry name" value="1,2-dihydroxy-3-keto-5-methylthiopentene dioxygenase"/>
    <property type="match status" value="1"/>
</dbReference>
<evidence type="ECO:0000256" key="5">
    <source>
        <dbReference type="ARBA" id="ARBA00022723"/>
    </source>
</evidence>
<sequence length="185" mass="21528">MRAFYHDNIPGNQTALHDSGRSVTVDDLKANGLLYWRIPVEDNGKWEQEIDEVARERSYKNRDVKETSREILGAEFDAMLKMVYAEHIHEDEEIRFVLAGTGFFDIREHATDSWIRIHVGKGDLLVVPAGIYHRFSLDEKEYMKVLRLFKEEPKWTAHYRGNETDANPHRLDYLKSVQAVVPLTA</sequence>
<evidence type="ECO:0000256" key="6">
    <source>
        <dbReference type="ARBA" id="ARBA00022964"/>
    </source>
</evidence>
<comment type="similarity">
    <text evidence="11">Belongs to the acireductone dioxygenase (ARD) family.</text>
</comment>
<keyword evidence="9 11" id="KW-0486">Methionine biosynthesis</keyword>
<reference evidence="12 13" key="1">
    <citation type="submission" date="2018-11" db="EMBL/GenBank/DDBJ databases">
        <title>Genome assembly of Steccherinum ochraceum LE-BIN_3174, the white-rot fungus of the Steccherinaceae family (The Residual Polyporoid clade, Polyporales, Basidiomycota).</title>
        <authorList>
            <person name="Fedorova T.V."/>
            <person name="Glazunova O.A."/>
            <person name="Landesman E.O."/>
            <person name="Moiseenko K.V."/>
            <person name="Psurtseva N.V."/>
            <person name="Savinova O.S."/>
            <person name="Shakhova N.V."/>
            <person name="Tyazhelova T.V."/>
            <person name="Vasina D.V."/>
        </authorList>
    </citation>
    <scope>NUCLEOTIDE SEQUENCE [LARGE SCALE GENOMIC DNA]</scope>
    <source>
        <strain evidence="12 13">LE-BIN_3174</strain>
    </source>
</reference>
<evidence type="ECO:0000256" key="4">
    <source>
        <dbReference type="ARBA" id="ARBA00022605"/>
    </source>
</evidence>
<dbReference type="GO" id="GO:0019509">
    <property type="term" value="P:L-methionine salvage from methylthioadenosine"/>
    <property type="evidence" value="ECO:0007669"/>
    <property type="project" value="UniProtKB-UniRule"/>
</dbReference>
<keyword evidence="8 11" id="KW-0408">Iron</keyword>
<keyword evidence="7 11" id="KW-0560">Oxidoreductase</keyword>
<keyword evidence="3 11" id="KW-0533">Nickel</keyword>
<dbReference type="InterPro" id="IPR004313">
    <property type="entry name" value="ARD"/>
</dbReference>
<evidence type="ECO:0000256" key="9">
    <source>
        <dbReference type="ARBA" id="ARBA00023167"/>
    </source>
</evidence>
<dbReference type="InterPro" id="IPR011051">
    <property type="entry name" value="RmlC_Cupin_sf"/>
</dbReference>
<dbReference type="InterPro" id="IPR027496">
    <property type="entry name" value="ARD_euk"/>
</dbReference>
<dbReference type="OrthoDB" id="1867259at2759"/>
<evidence type="ECO:0000313" key="12">
    <source>
        <dbReference type="EMBL" id="TCD68166.1"/>
    </source>
</evidence>
<proteinExistence type="inferred from homology"/>
<evidence type="ECO:0000256" key="8">
    <source>
        <dbReference type="ARBA" id="ARBA00023004"/>
    </source>
</evidence>
<comment type="caution">
    <text evidence="12">The sequence shown here is derived from an EMBL/GenBank/DDBJ whole genome shotgun (WGS) entry which is preliminary data.</text>
</comment>
<dbReference type="UniPathway" id="UPA00904">
    <property type="reaction ID" value="UER00878"/>
</dbReference>
<comment type="cofactor">
    <cofactor evidence="11">
        <name>Fe(2+)</name>
        <dbReference type="ChEBI" id="CHEBI:29033"/>
    </cofactor>
    <cofactor evidence="11">
        <name>Ni(2+)</name>
        <dbReference type="ChEBI" id="CHEBI:49786"/>
    </cofactor>
    <text evidence="11">Binds either 1 Fe or Ni cation per monomer. Iron-binding promotes an acireductone dioxygenase reaction producing 2-keto-4-methylthiobutyrate, while nickel-binding promotes an acireductone dioxygenase reaction producing 3-(methylsulfanyl)propanoate.</text>
</comment>
<feature type="binding site" evidence="11">
    <location>
        <position position="87"/>
    </location>
    <ligand>
        <name>Ni(2+)</name>
        <dbReference type="ChEBI" id="CHEBI:49786"/>
        <note>for nickel-dependent acireductone dioxygenase activity</note>
    </ligand>
</feature>
<evidence type="ECO:0000256" key="1">
    <source>
        <dbReference type="ARBA" id="ARBA00000428"/>
    </source>
</evidence>
<comment type="catalytic activity">
    <reaction evidence="11">
        <text>1,2-dihydroxy-5-(methylsulfanyl)pent-1-en-3-one + O2 = 3-(methylsulfanyl)propanoate + CO + formate + 2 H(+)</text>
        <dbReference type="Rhea" id="RHEA:14161"/>
        <dbReference type="ChEBI" id="CHEBI:15378"/>
        <dbReference type="ChEBI" id="CHEBI:15379"/>
        <dbReference type="ChEBI" id="CHEBI:15740"/>
        <dbReference type="ChEBI" id="CHEBI:17245"/>
        <dbReference type="ChEBI" id="CHEBI:49016"/>
        <dbReference type="ChEBI" id="CHEBI:49252"/>
        <dbReference type="EC" id="1.13.11.53"/>
    </reaction>
</comment>
<gene>
    <name evidence="11 12" type="primary">ADI1</name>
    <name evidence="12" type="ORF">EIP91_011444</name>
</gene>
<feature type="binding site" evidence="11">
    <location>
        <position position="133"/>
    </location>
    <ligand>
        <name>Fe(2+)</name>
        <dbReference type="ChEBI" id="CHEBI:29033"/>
        <note>for iron-dependent acireductone dioxygenase activity</note>
    </ligand>
</feature>
<dbReference type="GO" id="GO:0005634">
    <property type="term" value="C:nucleus"/>
    <property type="evidence" value="ECO:0007669"/>
    <property type="project" value="UniProtKB-SubCell"/>
</dbReference>
<comment type="catalytic activity">
    <reaction evidence="1 11">
        <text>1,2-dihydroxy-5-(methylsulfanyl)pent-1-en-3-one + O2 = 4-methylsulfanyl-2-oxobutanoate + formate + 2 H(+)</text>
        <dbReference type="Rhea" id="RHEA:24504"/>
        <dbReference type="ChEBI" id="CHEBI:15378"/>
        <dbReference type="ChEBI" id="CHEBI:15379"/>
        <dbReference type="ChEBI" id="CHEBI:15740"/>
        <dbReference type="ChEBI" id="CHEBI:16723"/>
        <dbReference type="ChEBI" id="CHEBI:49252"/>
        <dbReference type="EC" id="1.13.11.54"/>
    </reaction>
</comment>
<feature type="binding site" evidence="11">
    <location>
        <position position="87"/>
    </location>
    <ligand>
        <name>Fe(2+)</name>
        <dbReference type="ChEBI" id="CHEBI:29033"/>
        <note>for iron-dependent acireductone dioxygenase activity</note>
    </ligand>
</feature>
<dbReference type="AlphaFoldDB" id="A0A4R0RKU1"/>